<dbReference type="SUPFAM" id="SSF54637">
    <property type="entry name" value="Thioesterase/thiol ester dehydrase-isomerase"/>
    <property type="match status" value="1"/>
</dbReference>
<dbReference type="STRING" id="1121416.SAMN02745220_02373"/>
<dbReference type="PANTHER" id="PTHR31793">
    <property type="entry name" value="4-HYDROXYBENZOYL-COA THIOESTERASE FAMILY MEMBER"/>
    <property type="match status" value="1"/>
</dbReference>
<dbReference type="RefSeq" id="WP_073613667.1">
    <property type="nucleotide sequence ID" value="NZ_FRFE01000010.1"/>
</dbReference>
<dbReference type="NCBIfam" id="TIGR00051">
    <property type="entry name" value="YbgC/FadM family acyl-CoA thioesterase"/>
    <property type="match status" value="1"/>
</dbReference>
<dbReference type="OrthoDB" id="9799036at2"/>
<dbReference type="InterPro" id="IPR006684">
    <property type="entry name" value="YbgC/YbaW"/>
</dbReference>
<evidence type="ECO:0000313" key="3">
    <source>
        <dbReference type="EMBL" id="SHO48567.1"/>
    </source>
</evidence>
<protein>
    <submittedName>
        <fullName evidence="3">Thioesterase-3</fullName>
    </submittedName>
</protein>
<dbReference type="Pfam" id="PF13279">
    <property type="entry name" value="4HBT_2"/>
    <property type="match status" value="1"/>
</dbReference>
<dbReference type="InterPro" id="IPR029069">
    <property type="entry name" value="HotDog_dom_sf"/>
</dbReference>
<sequence>MEYLTEIKVRGYHADFYGHVNNARYLEFFEEDRWASLESKIDLRKWAAQGLGFLVVNINVNYRKAVVVGETVVVATDFEKVNTKSAVLKQEILFKKTHEVAADALVTFVVIDKSGSAVLMEGDLLEELRSLKRR</sequence>
<dbReference type="PANTHER" id="PTHR31793:SF24">
    <property type="entry name" value="LONG-CHAIN ACYL-COA THIOESTERASE FADM"/>
    <property type="match status" value="1"/>
</dbReference>
<name>A0A1M7Y7E6_9BACT</name>
<dbReference type="CDD" id="cd00586">
    <property type="entry name" value="4HBT"/>
    <property type="match status" value="1"/>
</dbReference>
<dbReference type="InterPro" id="IPR050563">
    <property type="entry name" value="4-hydroxybenzoyl-CoA_TE"/>
</dbReference>
<keyword evidence="4" id="KW-1185">Reference proteome</keyword>
<accession>A0A1M7Y7E6</accession>
<evidence type="ECO:0000256" key="2">
    <source>
        <dbReference type="ARBA" id="ARBA00022801"/>
    </source>
</evidence>
<dbReference type="Gene3D" id="3.10.129.10">
    <property type="entry name" value="Hotdog Thioesterase"/>
    <property type="match status" value="1"/>
</dbReference>
<keyword evidence="2" id="KW-0378">Hydrolase</keyword>
<gene>
    <name evidence="3" type="ORF">SAMN02745220_02373</name>
</gene>
<proteinExistence type="inferred from homology"/>
<comment type="similarity">
    <text evidence="1">Belongs to the 4-hydroxybenzoyl-CoA thioesterase family.</text>
</comment>
<dbReference type="Proteomes" id="UP000184603">
    <property type="component" value="Unassembled WGS sequence"/>
</dbReference>
<dbReference type="AlphaFoldDB" id="A0A1M7Y7E6"/>
<dbReference type="EMBL" id="FRFE01000010">
    <property type="protein sequence ID" value="SHO48567.1"/>
    <property type="molecule type" value="Genomic_DNA"/>
</dbReference>
<organism evidence="3 4">
    <name type="scientific">Desulfopila aestuarii DSM 18488</name>
    <dbReference type="NCBI Taxonomy" id="1121416"/>
    <lineage>
        <taxon>Bacteria</taxon>
        <taxon>Pseudomonadati</taxon>
        <taxon>Thermodesulfobacteriota</taxon>
        <taxon>Desulfobulbia</taxon>
        <taxon>Desulfobulbales</taxon>
        <taxon>Desulfocapsaceae</taxon>
        <taxon>Desulfopila</taxon>
    </lineage>
</organism>
<evidence type="ECO:0000256" key="1">
    <source>
        <dbReference type="ARBA" id="ARBA00005953"/>
    </source>
</evidence>
<dbReference type="GO" id="GO:0047617">
    <property type="term" value="F:fatty acyl-CoA hydrolase activity"/>
    <property type="evidence" value="ECO:0007669"/>
    <property type="project" value="TreeGrafter"/>
</dbReference>
<evidence type="ECO:0000313" key="4">
    <source>
        <dbReference type="Proteomes" id="UP000184603"/>
    </source>
</evidence>
<reference evidence="3 4" key="1">
    <citation type="submission" date="2016-12" db="EMBL/GenBank/DDBJ databases">
        <authorList>
            <person name="Song W.-J."/>
            <person name="Kurnit D.M."/>
        </authorList>
    </citation>
    <scope>NUCLEOTIDE SEQUENCE [LARGE SCALE GENOMIC DNA]</scope>
    <source>
        <strain evidence="3 4">DSM 18488</strain>
    </source>
</reference>